<reference evidence="1 2" key="1">
    <citation type="submission" date="2016-08" db="EMBL/GenBank/DDBJ databases">
        <title>Characterization of Isolates of Eisenbergiella tayi Derived from Blood Cultures, Using Whole Genome Sequencing.</title>
        <authorList>
            <person name="Bernier A.-M."/>
            <person name="Burdz T."/>
            <person name="Wiebe D."/>
            <person name="Bernard K."/>
        </authorList>
    </citation>
    <scope>NUCLEOTIDE SEQUENCE [LARGE SCALE GENOMIC DNA]</scope>
    <source>
        <strain evidence="1 2">NML120146</strain>
    </source>
</reference>
<protein>
    <submittedName>
        <fullName evidence="1">Uncharacterized protein</fullName>
    </submittedName>
</protein>
<sequence length="459" mass="52896">MIIAEYNEKPVPLPISDEELIQLAQEEDSAFFFFTVHSELLYADINGLDLKKKLPVFMMLQEMNLLAYLFEQFDQRQMAEFQEAYPSLLPMRGGEMINYALAICPEAAGVPGKGLLPQYTGQNLFDLMEYKRFQDRRNQHPAFQLVKFYVPIHTSLHCPDGSERKLTGKEAAAFQQQLSYKIVESGCSRHGFDWESSQFVAQLPVCKQEGLLSERPDVEVRNGELWGVIIAEVTYPLDETEIETLKEHFNADILYDRRRFPFDTRVAEGTLHVKFTKCTEVCQQAQGELVLTEPEMFHLQAPHCARHVLNVTGFEPDFSSEWSYQKTNPIWLELSNDRKTIRIPLPTNEGTLLEGKRRIGVKPGMAFDSKLKVPCIGYLNNHRLTAAELQVPVLNQLEEELRNMTQKSRIALEDMCMHIDYVFQLDLRLVNQTLTEARIQERDGEERKQEFFGGMNLGM</sequence>
<name>A0ABX3AH29_9FIRM</name>
<evidence type="ECO:0000313" key="1">
    <source>
        <dbReference type="EMBL" id="ODR57028.1"/>
    </source>
</evidence>
<evidence type="ECO:0000313" key="2">
    <source>
        <dbReference type="Proteomes" id="UP000094869"/>
    </source>
</evidence>
<comment type="caution">
    <text evidence="1">The sequence shown here is derived from an EMBL/GenBank/DDBJ whole genome shotgun (WGS) entry which is preliminary data.</text>
</comment>
<organism evidence="1 2">
    <name type="scientific">Eisenbergiella tayi</name>
    <dbReference type="NCBI Taxonomy" id="1432052"/>
    <lineage>
        <taxon>Bacteria</taxon>
        <taxon>Bacillati</taxon>
        <taxon>Bacillota</taxon>
        <taxon>Clostridia</taxon>
        <taxon>Lachnospirales</taxon>
        <taxon>Lachnospiraceae</taxon>
        <taxon>Eisenbergiella</taxon>
    </lineage>
</organism>
<dbReference type="Proteomes" id="UP000094869">
    <property type="component" value="Unassembled WGS sequence"/>
</dbReference>
<keyword evidence="2" id="KW-1185">Reference proteome</keyword>
<gene>
    <name evidence="1" type="ORF">BEI63_12715</name>
</gene>
<dbReference type="EMBL" id="MEHD01000022">
    <property type="protein sequence ID" value="ODR57028.1"/>
    <property type="molecule type" value="Genomic_DNA"/>
</dbReference>
<proteinExistence type="predicted"/>
<accession>A0ABX3AH29</accession>
<dbReference type="RefSeq" id="WP_069410215.1">
    <property type="nucleotide sequence ID" value="NZ_JAQCZP010000018.1"/>
</dbReference>